<comment type="similarity">
    <text evidence="2">Belongs to the Ca(2+):cation antiporter (CaCA) (TC 2.A.19) family.</text>
</comment>
<organism evidence="10 11">
    <name type="scientific">Aspergillus granulosus</name>
    <dbReference type="NCBI Taxonomy" id="176169"/>
    <lineage>
        <taxon>Eukaryota</taxon>
        <taxon>Fungi</taxon>
        <taxon>Dikarya</taxon>
        <taxon>Ascomycota</taxon>
        <taxon>Pezizomycotina</taxon>
        <taxon>Eurotiomycetes</taxon>
        <taxon>Eurotiomycetidae</taxon>
        <taxon>Eurotiales</taxon>
        <taxon>Aspergillaceae</taxon>
        <taxon>Aspergillus</taxon>
        <taxon>Aspergillus subgen. Nidulantes</taxon>
    </lineage>
</organism>
<evidence type="ECO:0000256" key="6">
    <source>
        <dbReference type="ARBA" id="ARBA00023065"/>
    </source>
</evidence>
<proteinExistence type="inferred from homology"/>
<evidence type="ECO:0000259" key="9">
    <source>
        <dbReference type="Pfam" id="PF01699"/>
    </source>
</evidence>
<keyword evidence="6" id="KW-0406">Ion transport</keyword>
<feature type="transmembrane region" description="Helical" evidence="8">
    <location>
        <begin position="294"/>
        <end position="311"/>
    </location>
</feature>
<feature type="transmembrane region" description="Helical" evidence="8">
    <location>
        <begin position="99"/>
        <end position="117"/>
    </location>
</feature>
<reference evidence="10 11" key="1">
    <citation type="submission" date="2024-07" db="EMBL/GenBank/DDBJ databases">
        <title>Section-level genome sequencing and comparative genomics of Aspergillus sections Usti and Cavernicolus.</title>
        <authorList>
            <consortium name="Lawrence Berkeley National Laboratory"/>
            <person name="Nybo J.L."/>
            <person name="Vesth T.C."/>
            <person name="Theobald S."/>
            <person name="Frisvad J.C."/>
            <person name="Larsen T.O."/>
            <person name="Kjaerboelling I."/>
            <person name="Rothschild-Mancinelli K."/>
            <person name="Lyhne E.K."/>
            <person name="Kogle M.E."/>
            <person name="Barry K."/>
            <person name="Clum A."/>
            <person name="Na H."/>
            <person name="Ledsgaard L."/>
            <person name="Lin J."/>
            <person name="Lipzen A."/>
            <person name="Kuo A."/>
            <person name="Riley R."/>
            <person name="Mondo S."/>
            <person name="Labutti K."/>
            <person name="Haridas S."/>
            <person name="Pangalinan J."/>
            <person name="Salamov A.A."/>
            <person name="Simmons B.A."/>
            <person name="Magnuson J.K."/>
            <person name="Chen J."/>
            <person name="Drula E."/>
            <person name="Henrissat B."/>
            <person name="Wiebenga A."/>
            <person name="Lubbers R.J."/>
            <person name="Gomes A.C."/>
            <person name="Makela M.R."/>
            <person name="Stajich J."/>
            <person name="Grigoriev I.V."/>
            <person name="Mortensen U.H."/>
            <person name="De Vries R.P."/>
            <person name="Baker S.E."/>
            <person name="Andersen M.R."/>
        </authorList>
    </citation>
    <scope>NUCLEOTIDE SEQUENCE [LARGE SCALE GENOMIC DNA]</scope>
    <source>
        <strain evidence="10 11">CBS 588.65</strain>
    </source>
</reference>
<evidence type="ECO:0000256" key="5">
    <source>
        <dbReference type="ARBA" id="ARBA00022989"/>
    </source>
</evidence>
<dbReference type="PANTHER" id="PTHR31503:SF14">
    <property type="entry name" value="VACUOLAR CALCIUM ION TRANSPORTER"/>
    <property type="match status" value="1"/>
</dbReference>
<evidence type="ECO:0000256" key="8">
    <source>
        <dbReference type="SAM" id="Phobius"/>
    </source>
</evidence>
<evidence type="ECO:0000256" key="4">
    <source>
        <dbReference type="ARBA" id="ARBA00022692"/>
    </source>
</evidence>
<dbReference type="Proteomes" id="UP001610334">
    <property type="component" value="Unassembled WGS sequence"/>
</dbReference>
<dbReference type="InterPro" id="IPR004713">
    <property type="entry name" value="CaH_exchang"/>
</dbReference>
<evidence type="ECO:0000313" key="10">
    <source>
        <dbReference type="EMBL" id="KAL2811182.1"/>
    </source>
</evidence>
<accession>A0ABR4H8P3</accession>
<dbReference type="InterPro" id="IPR004837">
    <property type="entry name" value="NaCa_Exmemb"/>
</dbReference>
<dbReference type="InterPro" id="IPR044880">
    <property type="entry name" value="NCX_ion-bd_dom_sf"/>
</dbReference>
<evidence type="ECO:0000256" key="7">
    <source>
        <dbReference type="ARBA" id="ARBA00023136"/>
    </source>
</evidence>
<feature type="transmembrane region" description="Helical" evidence="8">
    <location>
        <begin position="22"/>
        <end position="44"/>
    </location>
</feature>
<evidence type="ECO:0000256" key="1">
    <source>
        <dbReference type="ARBA" id="ARBA00004127"/>
    </source>
</evidence>
<feature type="transmembrane region" description="Helical" evidence="8">
    <location>
        <begin position="188"/>
        <end position="212"/>
    </location>
</feature>
<dbReference type="PANTHER" id="PTHR31503">
    <property type="entry name" value="VACUOLAR CALCIUM ION TRANSPORTER"/>
    <property type="match status" value="1"/>
</dbReference>
<dbReference type="Pfam" id="PF01699">
    <property type="entry name" value="Na_Ca_ex"/>
    <property type="match status" value="2"/>
</dbReference>
<keyword evidence="4 8" id="KW-0812">Transmembrane</keyword>
<evidence type="ECO:0000313" key="11">
    <source>
        <dbReference type="Proteomes" id="UP001610334"/>
    </source>
</evidence>
<evidence type="ECO:0000256" key="2">
    <source>
        <dbReference type="ARBA" id="ARBA00008170"/>
    </source>
</evidence>
<name>A0ABR4H8P3_9EURO</name>
<protein>
    <submittedName>
        <fullName evidence="10">Vacuolar H+/Ca2+ exchanger</fullName>
    </submittedName>
</protein>
<dbReference type="Gene3D" id="1.20.1420.30">
    <property type="entry name" value="NCX, central ion-binding region"/>
    <property type="match status" value="2"/>
</dbReference>
<keyword evidence="11" id="KW-1185">Reference proteome</keyword>
<dbReference type="EMBL" id="JBFXLT010000061">
    <property type="protein sequence ID" value="KAL2811182.1"/>
    <property type="molecule type" value="Genomic_DNA"/>
</dbReference>
<evidence type="ECO:0000256" key="3">
    <source>
        <dbReference type="ARBA" id="ARBA00022448"/>
    </source>
</evidence>
<feature type="transmembrane region" description="Helical" evidence="8">
    <location>
        <begin position="56"/>
        <end position="78"/>
    </location>
</feature>
<keyword evidence="7 8" id="KW-0472">Membrane</keyword>
<feature type="domain" description="Sodium/calcium exchanger membrane region" evidence="9">
    <location>
        <begin position="195"/>
        <end position="336"/>
    </location>
</feature>
<keyword evidence="3" id="KW-0813">Transport</keyword>
<feature type="transmembrane region" description="Helical" evidence="8">
    <location>
        <begin position="137"/>
        <end position="156"/>
    </location>
</feature>
<sequence>MVPSANLLGFAGGELAKKLPKVFGVLLETTLSSVVEIVLFMVLIHNDQNGTLIPVIQAAILGSILANLLLCLGLCFFFGGLGREDQVFHEAVSEVGSGLLLVAGFGLLIPSAFYAALNSSSTNTTTTPEEITRSALKISRATAIILLAAFLMYLFYNLHSHHTIFDEILEIDENRDEDREKEKRRAKLTLTECLIAIVISLTCVCMAAVFLVQEIHHIVVEQGVSDNFMGLILVPVVEKAAEHLTAIDEAWDNQINFALFHCLGPSIQTALLNAPLAVIVGWCLSKDVSLNFEIFMIVVVVLSILVVGNFLRDGKSNYLEGGLCVLIYIIIAVTTWYYPQVVISALKDRNITPKRDEIATAFQDNSESAKHTQWVQEHLTMDTLLSEEELTLYSKLEGSGCLNGIFHHDIDSTRPLLDEDLQLAIEALKTSTAEIERQTDILTAQHDILSRQLKLDDDRRAKQLREVERLRQKYDAGRQNTAAASSELAHELEVSLKNESEKSTMGGKKILSALTTRLKEDDKLLSDLERLATGVKSSEDDATIMNQTSELSAILAQYVAEEICCRLDRIYLERVSSGQAVSDAPETEAMAGLEEELDSLYPEIDILAEMSTKQQFVEPIMRELQNYHGQLRIASHEKLDQILRSVTVMTTSAEGLITSLQDRESFCATLEAFTSTYRSEVGHHILETTASRRDTMRRFSTLPTLTAAQPTKQGGPFPESEALSGLLRRIGVSYEAVFQPEETERGAQVLLQERQHMLDGLRRYSIASDSPLAAELLPTDRAIQLLSSSLETDSQFTASLSSVEHEKSLAELESKLGRIQKGIERLNQNAVYQRDKNQEKFLERWS</sequence>
<gene>
    <name evidence="10" type="ORF">BJX63DRAFT_422540</name>
</gene>
<comment type="caution">
    <text evidence="10">The sequence shown here is derived from an EMBL/GenBank/DDBJ whole genome shotgun (WGS) entry which is preliminary data.</text>
</comment>
<feature type="transmembrane region" description="Helical" evidence="8">
    <location>
        <begin position="318"/>
        <end position="338"/>
    </location>
</feature>
<comment type="subcellular location">
    <subcellularLocation>
        <location evidence="1">Endomembrane system</location>
        <topology evidence="1">Multi-pass membrane protein</topology>
    </subcellularLocation>
</comment>
<keyword evidence="5 8" id="KW-1133">Transmembrane helix</keyword>
<feature type="domain" description="Sodium/calcium exchanger membrane region" evidence="9">
    <location>
        <begin position="2"/>
        <end position="157"/>
    </location>
</feature>